<evidence type="ECO:0000313" key="2">
    <source>
        <dbReference type="EMBL" id="KAF2497634.1"/>
    </source>
</evidence>
<name>A0A6A6R060_9PEZI</name>
<proteinExistence type="predicted"/>
<feature type="compositionally biased region" description="Polar residues" evidence="1">
    <location>
        <begin position="422"/>
        <end position="434"/>
    </location>
</feature>
<feature type="compositionally biased region" description="Polar residues" evidence="1">
    <location>
        <begin position="490"/>
        <end position="503"/>
    </location>
</feature>
<feature type="compositionally biased region" description="Basic and acidic residues" evidence="1">
    <location>
        <begin position="509"/>
        <end position="522"/>
    </location>
</feature>
<sequence length="522" mass="57813">MALNVPTTGQWITFPTEPDDKATVSWKEERSNRSAVYYLAKAYWGYLDKGIEIPALMTKKDVEEASKNRKENGSKPVVAKKDKRLTVLGETNIFIAAEFAEKGYQGGPMQDYHILDLAGKEEGWITLRLNECFHYGQNGSGKLLRRWIVYHPPISPKLKAPKIFQHRFTGLSTVEFAMAASEDLPEWAGYFGDQYETGAELGGKLAMLGVNALKSVMGHFLHEFMDTAGVQDARSRYETRVANQTITALANKDLEKKDLKNKAVLAAAQKTKAALEELNRLNLTDEDKFLLALQLVESLKVQKQNVDSDADEKARMKKEELYLKTLRADRKEAQGWFSKFFGLKKKKESSETEKPDGNLEGLAKNALLRETLGDGDTAVRENIDLFANVLKLTTSSDLPILAAAKDTLSDHMTDKSEKEETSPASDGQKQTTEKSPALKESKQGEDMADYYQAAARDRNSSLAPAKGIIGNNSGGDKGETAPQKGMKGMIQQNLKDAQQNKLSGVSVRAPDRSQKQLAGGHE</sequence>
<keyword evidence="3" id="KW-1185">Reference proteome</keyword>
<organism evidence="2 3">
    <name type="scientific">Lophium mytilinum</name>
    <dbReference type="NCBI Taxonomy" id="390894"/>
    <lineage>
        <taxon>Eukaryota</taxon>
        <taxon>Fungi</taxon>
        <taxon>Dikarya</taxon>
        <taxon>Ascomycota</taxon>
        <taxon>Pezizomycotina</taxon>
        <taxon>Dothideomycetes</taxon>
        <taxon>Pleosporomycetidae</taxon>
        <taxon>Mytilinidiales</taxon>
        <taxon>Mytilinidiaceae</taxon>
        <taxon>Lophium</taxon>
    </lineage>
</organism>
<dbReference type="OrthoDB" id="4367258at2759"/>
<evidence type="ECO:0000313" key="3">
    <source>
        <dbReference type="Proteomes" id="UP000799750"/>
    </source>
</evidence>
<dbReference type="AlphaFoldDB" id="A0A6A6R060"/>
<reference evidence="2" key="1">
    <citation type="journal article" date="2020" name="Stud. Mycol.">
        <title>101 Dothideomycetes genomes: a test case for predicting lifestyles and emergence of pathogens.</title>
        <authorList>
            <person name="Haridas S."/>
            <person name="Albert R."/>
            <person name="Binder M."/>
            <person name="Bloem J."/>
            <person name="Labutti K."/>
            <person name="Salamov A."/>
            <person name="Andreopoulos B."/>
            <person name="Baker S."/>
            <person name="Barry K."/>
            <person name="Bills G."/>
            <person name="Bluhm B."/>
            <person name="Cannon C."/>
            <person name="Castanera R."/>
            <person name="Culley D."/>
            <person name="Daum C."/>
            <person name="Ezra D."/>
            <person name="Gonzalez J."/>
            <person name="Henrissat B."/>
            <person name="Kuo A."/>
            <person name="Liang C."/>
            <person name="Lipzen A."/>
            <person name="Lutzoni F."/>
            <person name="Magnuson J."/>
            <person name="Mondo S."/>
            <person name="Nolan M."/>
            <person name="Ohm R."/>
            <person name="Pangilinan J."/>
            <person name="Park H.-J."/>
            <person name="Ramirez L."/>
            <person name="Alfaro M."/>
            <person name="Sun H."/>
            <person name="Tritt A."/>
            <person name="Yoshinaga Y."/>
            <person name="Zwiers L.-H."/>
            <person name="Turgeon B."/>
            <person name="Goodwin S."/>
            <person name="Spatafora J."/>
            <person name="Crous P."/>
            <person name="Grigoriev I."/>
        </authorList>
    </citation>
    <scope>NUCLEOTIDE SEQUENCE</scope>
    <source>
        <strain evidence="2">CBS 269.34</strain>
    </source>
</reference>
<gene>
    <name evidence="2" type="ORF">BU16DRAFT_559369</name>
</gene>
<feature type="compositionally biased region" description="Basic and acidic residues" evidence="1">
    <location>
        <begin position="436"/>
        <end position="445"/>
    </location>
</feature>
<feature type="compositionally biased region" description="Basic and acidic residues" evidence="1">
    <location>
        <begin position="409"/>
        <end position="421"/>
    </location>
</feature>
<dbReference type="Proteomes" id="UP000799750">
    <property type="component" value="Unassembled WGS sequence"/>
</dbReference>
<feature type="region of interest" description="Disordered" evidence="1">
    <location>
        <begin position="409"/>
        <end position="522"/>
    </location>
</feature>
<evidence type="ECO:0000256" key="1">
    <source>
        <dbReference type="SAM" id="MobiDB-lite"/>
    </source>
</evidence>
<accession>A0A6A6R060</accession>
<dbReference type="EMBL" id="MU004186">
    <property type="protein sequence ID" value="KAF2497634.1"/>
    <property type="molecule type" value="Genomic_DNA"/>
</dbReference>
<protein>
    <submittedName>
        <fullName evidence="2">Uncharacterized protein</fullName>
    </submittedName>
</protein>